<evidence type="ECO:0000256" key="2">
    <source>
        <dbReference type="SAM" id="SignalP"/>
    </source>
</evidence>
<dbReference type="PROSITE" id="PS51257">
    <property type="entry name" value="PROKAR_LIPOPROTEIN"/>
    <property type="match status" value="1"/>
</dbReference>
<organism evidence="3 4">
    <name type="scientific">Aliidiomarina sanyensis</name>
    <dbReference type="NCBI Taxonomy" id="1249555"/>
    <lineage>
        <taxon>Bacteria</taxon>
        <taxon>Pseudomonadati</taxon>
        <taxon>Pseudomonadota</taxon>
        <taxon>Gammaproteobacteria</taxon>
        <taxon>Alteromonadales</taxon>
        <taxon>Idiomarinaceae</taxon>
        <taxon>Aliidiomarina</taxon>
    </lineage>
</organism>
<comment type="caution">
    <text evidence="3">The sequence shown here is derived from an EMBL/GenBank/DDBJ whole genome shotgun (WGS) entry which is preliminary data.</text>
</comment>
<dbReference type="Proteomes" id="UP000288405">
    <property type="component" value="Unassembled WGS sequence"/>
</dbReference>
<evidence type="ECO:0008006" key="5">
    <source>
        <dbReference type="Google" id="ProtNLM"/>
    </source>
</evidence>
<dbReference type="AlphaFoldDB" id="A0A432WDJ1"/>
<accession>A0A432WDJ1</accession>
<evidence type="ECO:0000313" key="4">
    <source>
        <dbReference type="Proteomes" id="UP000288405"/>
    </source>
</evidence>
<evidence type="ECO:0000313" key="3">
    <source>
        <dbReference type="EMBL" id="RUO30481.1"/>
    </source>
</evidence>
<dbReference type="OrthoDB" id="5422169at2"/>
<dbReference type="Gene3D" id="3.30.1450.10">
    <property type="match status" value="1"/>
</dbReference>
<dbReference type="EMBL" id="PIPM01000009">
    <property type="protein sequence ID" value="RUO30481.1"/>
    <property type="molecule type" value="Genomic_DNA"/>
</dbReference>
<gene>
    <name evidence="3" type="ORF">CWE11_08900</name>
</gene>
<proteinExistence type="predicted"/>
<sequence>MKRYNQVLIGLLCAVPLLLLSACTDSRVTRSQYNNVDMGMRYSEVVHILGTPTWCDNFDRPNECRWGTDERHVHVTFVARRVVDKQSRGL</sequence>
<feature type="chain" id="PRO_5019021839" description="DUF3862 domain-containing protein" evidence="2">
    <location>
        <begin position="22"/>
        <end position="90"/>
    </location>
</feature>
<evidence type="ECO:0000256" key="1">
    <source>
        <dbReference type="ARBA" id="ARBA00022729"/>
    </source>
</evidence>
<feature type="signal peptide" evidence="2">
    <location>
        <begin position="1"/>
        <end position="21"/>
    </location>
</feature>
<keyword evidence="4" id="KW-1185">Reference proteome</keyword>
<dbReference type="RefSeq" id="WP_126777268.1">
    <property type="nucleotide sequence ID" value="NZ_PIPM01000009.1"/>
</dbReference>
<keyword evidence="1 2" id="KW-0732">Signal</keyword>
<name>A0A432WDJ1_9GAMM</name>
<dbReference type="InterPro" id="IPR037873">
    <property type="entry name" value="BamE-like"/>
</dbReference>
<reference evidence="3 4" key="1">
    <citation type="journal article" date="2011" name="Front. Microbiol.">
        <title>Genomic signatures of strain selection and enhancement in Bacillus atrophaeus var. globigii, a historical biowarfare simulant.</title>
        <authorList>
            <person name="Gibbons H.S."/>
            <person name="Broomall S.M."/>
            <person name="McNew L.A."/>
            <person name="Daligault H."/>
            <person name="Chapman C."/>
            <person name="Bruce D."/>
            <person name="Karavis M."/>
            <person name="Krepps M."/>
            <person name="McGregor P.A."/>
            <person name="Hong C."/>
            <person name="Park K.H."/>
            <person name="Akmal A."/>
            <person name="Feldman A."/>
            <person name="Lin J.S."/>
            <person name="Chang W.E."/>
            <person name="Higgs B.W."/>
            <person name="Demirev P."/>
            <person name="Lindquist J."/>
            <person name="Liem A."/>
            <person name="Fochler E."/>
            <person name="Read T.D."/>
            <person name="Tapia R."/>
            <person name="Johnson S."/>
            <person name="Bishop-Lilly K.A."/>
            <person name="Detter C."/>
            <person name="Han C."/>
            <person name="Sozhamannan S."/>
            <person name="Rosenzweig C.N."/>
            <person name="Skowronski E.W."/>
        </authorList>
    </citation>
    <scope>NUCLEOTIDE SEQUENCE [LARGE SCALE GENOMIC DNA]</scope>
    <source>
        <strain evidence="3 4">GYP-17</strain>
    </source>
</reference>
<protein>
    <recommendedName>
        <fullName evidence="5">DUF3862 domain-containing protein</fullName>
    </recommendedName>
</protein>